<gene>
    <name evidence="2" type="ORF">Tci_842772</name>
</gene>
<organism evidence="2">
    <name type="scientific">Tanacetum cinerariifolium</name>
    <name type="common">Dalmatian daisy</name>
    <name type="synonym">Chrysanthemum cinerariifolium</name>
    <dbReference type="NCBI Taxonomy" id="118510"/>
    <lineage>
        <taxon>Eukaryota</taxon>
        <taxon>Viridiplantae</taxon>
        <taxon>Streptophyta</taxon>
        <taxon>Embryophyta</taxon>
        <taxon>Tracheophyta</taxon>
        <taxon>Spermatophyta</taxon>
        <taxon>Magnoliopsida</taxon>
        <taxon>eudicotyledons</taxon>
        <taxon>Gunneridae</taxon>
        <taxon>Pentapetalae</taxon>
        <taxon>asterids</taxon>
        <taxon>campanulids</taxon>
        <taxon>Asterales</taxon>
        <taxon>Asteraceae</taxon>
        <taxon>Asteroideae</taxon>
        <taxon>Anthemideae</taxon>
        <taxon>Anthemidinae</taxon>
        <taxon>Tanacetum</taxon>
    </lineage>
</organism>
<dbReference type="EMBL" id="BKCJ011030609">
    <property type="protein sequence ID" value="GFC70802.1"/>
    <property type="molecule type" value="Genomic_DNA"/>
</dbReference>
<feature type="non-terminal residue" evidence="2">
    <location>
        <position position="1"/>
    </location>
</feature>
<name>A0A699QJX1_TANCI</name>
<protein>
    <submittedName>
        <fullName evidence="2">Uncharacterized protein</fullName>
    </submittedName>
</protein>
<comment type="caution">
    <text evidence="2">The sequence shown here is derived from an EMBL/GenBank/DDBJ whole genome shotgun (WGS) entry which is preliminary data.</text>
</comment>
<proteinExistence type="predicted"/>
<feature type="compositionally biased region" description="Acidic residues" evidence="1">
    <location>
        <begin position="42"/>
        <end position="61"/>
    </location>
</feature>
<accession>A0A699QJX1</accession>
<feature type="compositionally biased region" description="Acidic residues" evidence="1">
    <location>
        <begin position="1"/>
        <end position="22"/>
    </location>
</feature>
<dbReference type="AlphaFoldDB" id="A0A699QJX1"/>
<feature type="region of interest" description="Disordered" evidence="1">
    <location>
        <begin position="1"/>
        <end position="77"/>
    </location>
</feature>
<feature type="non-terminal residue" evidence="2">
    <location>
        <position position="228"/>
    </location>
</feature>
<reference evidence="2" key="1">
    <citation type="journal article" date="2019" name="Sci. Rep.">
        <title>Draft genome of Tanacetum cinerariifolium, the natural source of mosquito coil.</title>
        <authorList>
            <person name="Yamashiro T."/>
            <person name="Shiraishi A."/>
            <person name="Satake H."/>
            <person name="Nakayama K."/>
        </authorList>
    </citation>
    <scope>NUCLEOTIDE SEQUENCE</scope>
</reference>
<evidence type="ECO:0000313" key="2">
    <source>
        <dbReference type="EMBL" id="GFC70802.1"/>
    </source>
</evidence>
<sequence>VPSDDSEEEISWNSSDDEDVDDQDKSRDDNEGEKNDECDAGKDDDDDQDDAEKDDDGDGDDGNGKEDQGLRQESSSVSSFVTSMVNLISDAGVESIFTTASSPIAPLQSSTPIMTPSTIATITTSSDAPIPQTTIPSAVLQNLPTFYSVFHFEDKVKSLEVNFLKFIQTNQFVEAVSNIPGIVHHYMTQKMTKAIRKAVQIQTDRLQDSFQRENDEFLRTIDENRPWG</sequence>
<evidence type="ECO:0000256" key="1">
    <source>
        <dbReference type="SAM" id="MobiDB-lite"/>
    </source>
</evidence>
<feature type="compositionally biased region" description="Basic and acidic residues" evidence="1">
    <location>
        <begin position="23"/>
        <end position="41"/>
    </location>
</feature>